<dbReference type="InterPro" id="IPR029039">
    <property type="entry name" value="Flavoprotein-like_sf"/>
</dbReference>
<dbReference type="GO" id="GO:0046872">
    <property type="term" value="F:metal ion binding"/>
    <property type="evidence" value="ECO:0007669"/>
    <property type="project" value="UniProtKB-KW"/>
</dbReference>
<dbReference type="PANTHER" id="PTHR24960:SF80">
    <property type="entry name" value="FERREDOXIN"/>
    <property type="match status" value="1"/>
</dbReference>
<dbReference type="PROSITE" id="PS51379">
    <property type="entry name" value="4FE4S_FER_2"/>
    <property type="match status" value="2"/>
</dbReference>
<name>B3E7X7_TRIL1</name>
<proteinExistence type="predicted"/>
<evidence type="ECO:0000256" key="3">
    <source>
        <dbReference type="ARBA" id="ARBA00023004"/>
    </source>
</evidence>
<gene>
    <name evidence="6" type="ordered locus">Glov_2837</name>
</gene>
<organism evidence="6 7">
    <name type="scientific">Trichlorobacter lovleyi (strain ATCC BAA-1151 / DSM 17278 / SZ)</name>
    <name type="common">Geobacter lovleyi</name>
    <dbReference type="NCBI Taxonomy" id="398767"/>
    <lineage>
        <taxon>Bacteria</taxon>
        <taxon>Pseudomonadati</taxon>
        <taxon>Thermodesulfobacteriota</taxon>
        <taxon>Desulfuromonadia</taxon>
        <taxon>Geobacterales</taxon>
        <taxon>Geobacteraceae</taxon>
        <taxon>Trichlorobacter</taxon>
    </lineage>
</organism>
<feature type="domain" description="4Fe-4S ferredoxin-type" evidence="5">
    <location>
        <begin position="217"/>
        <end position="244"/>
    </location>
</feature>
<dbReference type="RefSeq" id="WP_012470879.1">
    <property type="nucleotide sequence ID" value="NC_010814.1"/>
</dbReference>
<dbReference type="EMBL" id="CP001089">
    <property type="protein sequence ID" value="ACD96550.1"/>
    <property type="molecule type" value="Genomic_DNA"/>
</dbReference>
<dbReference type="GO" id="GO:0051539">
    <property type="term" value="F:4 iron, 4 sulfur cluster binding"/>
    <property type="evidence" value="ECO:0007669"/>
    <property type="project" value="UniProtKB-KW"/>
</dbReference>
<keyword evidence="7" id="KW-1185">Reference proteome</keyword>
<keyword evidence="3" id="KW-0408">Iron</keyword>
<feature type="domain" description="4Fe-4S ferredoxin-type" evidence="5">
    <location>
        <begin position="187"/>
        <end position="216"/>
    </location>
</feature>
<evidence type="ECO:0000256" key="2">
    <source>
        <dbReference type="ARBA" id="ARBA00022723"/>
    </source>
</evidence>
<dbReference type="InterPro" id="IPR017900">
    <property type="entry name" value="4Fe4S_Fe_S_CS"/>
</dbReference>
<keyword evidence="1" id="KW-0004">4Fe-4S</keyword>
<evidence type="ECO:0000313" key="7">
    <source>
        <dbReference type="Proteomes" id="UP000002420"/>
    </source>
</evidence>
<sequence length="267" mass="28771">MTSSCTTACADKLNLIYFSPTSTTRRIVEQIAAGLKIDTVETCDLTHRPDGINACLSDGIAIIGVPVYAGRVPEVCLQRLQGLSAVDVPAIIVVLYGNREFEDALVELRDVVTQKGFKVIAAGAFIGEHSYSTAQQPIAANRPDQADLQQAFAFGEAIAQQLRDGIATLPGIPGNLPYKERPPLGGIAPETDPQRCTLCGACARACPTTVITVQQTVITDAARCILCCACTRSCPTQARFVNHPMVTARREMLVQNYSARKQPSRFF</sequence>
<accession>B3E7X7</accession>
<dbReference type="SUPFAM" id="SSF52218">
    <property type="entry name" value="Flavoproteins"/>
    <property type="match status" value="1"/>
</dbReference>
<dbReference type="PROSITE" id="PS00198">
    <property type="entry name" value="4FE4S_FER_1"/>
    <property type="match status" value="1"/>
</dbReference>
<evidence type="ECO:0000313" key="6">
    <source>
        <dbReference type="EMBL" id="ACD96550.1"/>
    </source>
</evidence>
<dbReference type="InterPro" id="IPR050157">
    <property type="entry name" value="PSI_iron-sulfur_center"/>
</dbReference>
<dbReference type="HOGENOM" id="CLU_069541_0_0_7"/>
<dbReference type="Gene3D" id="3.40.50.360">
    <property type="match status" value="1"/>
</dbReference>
<dbReference type="KEGG" id="glo:Glov_2837"/>
<dbReference type="Proteomes" id="UP000002420">
    <property type="component" value="Chromosome"/>
</dbReference>
<protein>
    <submittedName>
        <fullName evidence="6">4Fe-4S ferredoxin iron-sulfur binding domain protein</fullName>
    </submittedName>
</protein>
<keyword evidence="2" id="KW-0479">Metal-binding</keyword>
<keyword evidence="4" id="KW-0411">Iron-sulfur</keyword>
<dbReference type="Pfam" id="PF00037">
    <property type="entry name" value="Fer4"/>
    <property type="match status" value="1"/>
</dbReference>
<dbReference type="SUPFAM" id="SSF54862">
    <property type="entry name" value="4Fe-4S ferredoxins"/>
    <property type="match status" value="1"/>
</dbReference>
<dbReference type="OrthoDB" id="9798098at2"/>
<reference evidence="6 7" key="1">
    <citation type="submission" date="2008-05" db="EMBL/GenBank/DDBJ databases">
        <title>Complete sequence of chromosome of Geobacter lovleyi SZ.</title>
        <authorList>
            <consortium name="US DOE Joint Genome Institute"/>
            <person name="Lucas S."/>
            <person name="Copeland A."/>
            <person name="Lapidus A."/>
            <person name="Glavina del Rio T."/>
            <person name="Dalin E."/>
            <person name="Tice H."/>
            <person name="Bruce D."/>
            <person name="Goodwin L."/>
            <person name="Pitluck S."/>
            <person name="Chertkov O."/>
            <person name="Meincke L."/>
            <person name="Brettin T."/>
            <person name="Detter J.C."/>
            <person name="Han C."/>
            <person name="Tapia R."/>
            <person name="Kuske C.R."/>
            <person name="Schmutz J."/>
            <person name="Larimer F."/>
            <person name="Land M."/>
            <person name="Hauser L."/>
            <person name="Kyrpides N."/>
            <person name="Mikhailova N."/>
            <person name="Sung Y."/>
            <person name="Fletcher K.E."/>
            <person name="Ritalahti K.M."/>
            <person name="Loeffler F.E."/>
            <person name="Richardson P."/>
        </authorList>
    </citation>
    <scope>NUCLEOTIDE SEQUENCE [LARGE SCALE GENOMIC DNA]</scope>
    <source>
        <strain evidence="7">ATCC BAA-1151 / DSM 17278 / SZ</strain>
    </source>
</reference>
<dbReference type="AlphaFoldDB" id="B3E7X7"/>
<dbReference type="InterPro" id="IPR017896">
    <property type="entry name" value="4Fe4S_Fe-S-bd"/>
</dbReference>
<dbReference type="STRING" id="398767.Glov_2837"/>
<dbReference type="Gene3D" id="3.30.70.20">
    <property type="match status" value="1"/>
</dbReference>
<evidence type="ECO:0000256" key="4">
    <source>
        <dbReference type="ARBA" id="ARBA00023014"/>
    </source>
</evidence>
<dbReference type="PANTHER" id="PTHR24960">
    <property type="entry name" value="PHOTOSYSTEM I IRON-SULFUR CENTER-RELATED"/>
    <property type="match status" value="1"/>
</dbReference>
<evidence type="ECO:0000256" key="1">
    <source>
        <dbReference type="ARBA" id="ARBA00022485"/>
    </source>
</evidence>
<dbReference type="eggNOG" id="COG1145">
    <property type="taxonomic scope" value="Bacteria"/>
</dbReference>
<evidence type="ECO:0000259" key="5">
    <source>
        <dbReference type="PROSITE" id="PS51379"/>
    </source>
</evidence>